<dbReference type="GO" id="GO:0005759">
    <property type="term" value="C:mitochondrial matrix"/>
    <property type="evidence" value="ECO:0007669"/>
    <property type="project" value="InterPro"/>
</dbReference>
<feature type="region of interest" description="Disordered" evidence="1">
    <location>
        <begin position="32"/>
        <end position="56"/>
    </location>
</feature>
<dbReference type="InParanoid" id="D8SC56"/>
<dbReference type="EMBL" id="GL377661">
    <property type="protein sequence ID" value="EFJ09585.1"/>
    <property type="molecule type" value="Genomic_DNA"/>
</dbReference>
<proteinExistence type="predicted"/>
<dbReference type="Gramene" id="EFJ09585">
    <property type="protein sequence ID" value="EFJ09585"/>
    <property type="gene ID" value="SELMODRAFT_129665"/>
</dbReference>
<dbReference type="PANTHER" id="PTHR10826">
    <property type="entry name" value="COMPLEMENT COMPONENT 1"/>
    <property type="match status" value="1"/>
</dbReference>
<evidence type="ECO:0008006" key="5">
    <source>
        <dbReference type="Google" id="ProtNLM"/>
    </source>
</evidence>
<dbReference type="STRING" id="88036.D8SC56"/>
<dbReference type="AlphaFoldDB" id="D8SC56"/>
<evidence type="ECO:0000313" key="3">
    <source>
        <dbReference type="EMBL" id="EFJ18132.1"/>
    </source>
</evidence>
<feature type="non-terminal residue" evidence="3">
    <location>
        <position position="1"/>
    </location>
</feature>
<evidence type="ECO:0000313" key="4">
    <source>
        <dbReference type="Proteomes" id="UP000001514"/>
    </source>
</evidence>
<dbReference type="FunCoup" id="D8SC56">
    <property type="interactions" value="2523"/>
</dbReference>
<dbReference type="PANTHER" id="PTHR10826:SF1">
    <property type="entry name" value="COMPLEMENT COMPONENT 1 Q SUBCOMPONENT-BINDING PROTEIN, MITOCHONDRIAL"/>
    <property type="match status" value="1"/>
</dbReference>
<organism evidence="4">
    <name type="scientific">Selaginella moellendorffii</name>
    <name type="common">Spikemoss</name>
    <dbReference type="NCBI Taxonomy" id="88036"/>
    <lineage>
        <taxon>Eukaryota</taxon>
        <taxon>Viridiplantae</taxon>
        <taxon>Streptophyta</taxon>
        <taxon>Embryophyta</taxon>
        <taxon>Tracheophyta</taxon>
        <taxon>Lycopodiopsida</taxon>
        <taxon>Selaginellales</taxon>
        <taxon>Selaginellaceae</taxon>
        <taxon>Selaginella</taxon>
    </lineage>
</organism>
<dbReference type="OMA" id="EDEMVSC"/>
<dbReference type="InterPro" id="IPR036561">
    <property type="entry name" value="MAM33_sf"/>
</dbReference>
<dbReference type="Gramene" id="EFJ18132">
    <property type="protein sequence ID" value="EFJ18132"/>
    <property type="gene ID" value="SELMODRAFT_113356"/>
</dbReference>
<dbReference type="eggNOG" id="KOG2536">
    <property type="taxonomic scope" value="Eukaryota"/>
</dbReference>
<dbReference type="KEGG" id="smo:SELMODRAFT_113356"/>
<keyword evidence="4" id="KW-1185">Reference proteome</keyword>
<dbReference type="KEGG" id="smo:SELMODRAFT_129665"/>
<accession>D8SC56</accession>
<dbReference type="OrthoDB" id="278212at2759"/>
<sequence length="165" mass="19125">PFTLHNESGRQEVILRRSYNSEDIAVTCLFRVSPYDEPEEEEESEEDEPDTPVSQEEIHMVVTIAKGGDGPSLEISCTCSQGEIEIEKISYLDDESSKDDELAYTGPVFGELDENLQKQFTKYLEARGINEELCNFLVNYMPEKERQEYIRWLEKIEKFVKKEAK</sequence>
<dbReference type="HOGENOM" id="CLU_072692_1_3_1"/>
<protein>
    <recommendedName>
        <fullName evidence="5">Mitochondrial glycoprotein</fullName>
    </recommendedName>
</protein>
<name>D8SC56_SELML</name>
<reference evidence="3 4" key="1">
    <citation type="journal article" date="2011" name="Science">
        <title>The Selaginella genome identifies genetic changes associated with the evolution of vascular plants.</title>
        <authorList>
            <person name="Banks J.A."/>
            <person name="Nishiyama T."/>
            <person name="Hasebe M."/>
            <person name="Bowman J.L."/>
            <person name="Gribskov M."/>
            <person name="dePamphilis C."/>
            <person name="Albert V.A."/>
            <person name="Aono N."/>
            <person name="Aoyama T."/>
            <person name="Ambrose B.A."/>
            <person name="Ashton N.W."/>
            <person name="Axtell M.J."/>
            <person name="Barker E."/>
            <person name="Barker M.S."/>
            <person name="Bennetzen J.L."/>
            <person name="Bonawitz N.D."/>
            <person name="Chapple C."/>
            <person name="Cheng C."/>
            <person name="Correa L.G."/>
            <person name="Dacre M."/>
            <person name="DeBarry J."/>
            <person name="Dreyer I."/>
            <person name="Elias M."/>
            <person name="Engstrom E.M."/>
            <person name="Estelle M."/>
            <person name="Feng L."/>
            <person name="Finet C."/>
            <person name="Floyd S.K."/>
            <person name="Frommer W.B."/>
            <person name="Fujita T."/>
            <person name="Gramzow L."/>
            <person name="Gutensohn M."/>
            <person name="Harholt J."/>
            <person name="Hattori M."/>
            <person name="Heyl A."/>
            <person name="Hirai T."/>
            <person name="Hiwatashi Y."/>
            <person name="Ishikawa M."/>
            <person name="Iwata M."/>
            <person name="Karol K.G."/>
            <person name="Koehler B."/>
            <person name="Kolukisaoglu U."/>
            <person name="Kubo M."/>
            <person name="Kurata T."/>
            <person name="Lalonde S."/>
            <person name="Li K."/>
            <person name="Li Y."/>
            <person name="Litt A."/>
            <person name="Lyons E."/>
            <person name="Manning G."/>
            <person name="Maruyama T."/>
            <person name="Michael T.P."/>
            <person name="Mikami K."/>
            <person name="Miyazaki S."/>
            <person name="Morinaga S."/>
            <person name="Murata T."/>
            <person name="Mueller-Roeber B."/>
            <person name="Nelson D.R."/>
            <person name="Obara M."/>
            <person name="Oguri Y."/>
            <person name="Olmstead R.G."/>
            <person name="Onodera N."/>
            <person name="Petersen B.L."/>
            <person name="Pils B."/>
            <person name="Prigge M."/>
            <person name="Rensing S.A."/>
            <person name="Riano-Pachon D.M."/>
            <person name="Roberts A.W."/>
            <person name="Sato Y."/>
            <person name="Scheller H.V."/>
            <person name="Schulz B."/>
            <person name="Schulz C."/>
            <person name="Shakirov E.V."/>
            <person name="Shibagaki N."/>
            <person name="Shinohara N."/>
            <person name="Shippen D.E."/>
            <person name="Soerensen I."/>
            <person name="Sotooka R."/>
            <person name="Sugimoto N."/>
            <person name="Sugita M."/>
            <person name="Sumikawa N."/>
            <person name="Tanurdzic M."/>
            <person name="Theissen G."/>
            <person name="Ulvskov P."/>
            <person name="Wakazuki S."/>
            <person name="Weng J.K."/>
            <person name="Willats W.W."/>
            <person name="Wipf D."/>
            <person name="Wolf P.G."/>
            <person name="Yang L."/>
            <person name="Zimmer A.D."/>
            <person name="Zhu Q."/>
            <person name="Mitros T."/>
            <person name="Hellsten U."/>
            <person name="Loque D."/>
            <person name="Otillar R."/>
            <person name="Salamov A."/>
            <person name="Schmutz J."/>
            <person name="Shapiro H."/>
            <person name="Lindquist E."/>
            <person name="Lucas S."/>
            <person name="Rokhsar D."/>
            <person name="Grigoriev I.V."/>
        </authorList>
    </citation>
    <scope>NUCLEOTIDE SEQUENCE [LARGE SCALE GENOMIC DNA]</scope>
</reference>
<gene>
    <name evidence="3" type="ORF">SELMODRAFT_113356</name>
    <name evidence="2" type="ORF">SELMODRAFT_129665</name>
</gene>
<dbReference type="Proteomes" id="UP000001514">
    <property type="component" value="Unassembled WGS sequence"/>
</dbReference>
<feature type="compositionally biased region" description="Acidic residues" evidence="1">
    <location>
        <begin position="36"/>
        <end position="50"/>
    </location>
</feature>
<dbReference type="Pfam" id="PF02330">
    <property type="entry name" value="MAM33"/>
    <property type="match status" value="1"/>
</dbReference>
<dbReference type="Gene3D" id="3.10.280.10">
    <property type="entry name" value="Mitochondrial glycoprotein"/>
    <property type="match status" value="1"/>
</dbReference>
<dbReference type="SUPFAM" id="SSF54529">
    <property type="entry name" value="Mitochondrial glycoprotein MAM33-like"/>
    <property type="match status" value="1"/>
</dbReference>
<evidence type="ECO:0000313" key="2">
    <source>
        <dbReference type="EMBL" id="EFJ09585.1"/>
    </source>
</evidence>
<dbReference type="EMBL" id="GL377611">
    <property type="protein sequence ID" value="EFJ18132.1"/>
    <property type="molecule type" value="Genomic_DNA"/>
</dbReference>
<evidence type="ECO:0000256" key="1">
    <source>
        <dbReference type="SAM" id="MobiDB-lite"/>
    </source>
</evidence>
<dbReference type="InterPro" id="IPR003428">
    <property type="entry name" value="MAM33"/>
</dbReference>